<evidence type="ECO:0000259" key="2">
    <source>
        <dbReference type="Pfam" id="PF03184"/>
    </source>
</evidence>
<evidence type="ECO:0000313" key="4">
    <source>
        <dbReference type="Proteomes" id="UP001148838"/>
    </source>
</evidence>
<sequence>MIGGEGHMVEVDEVKFGRRILQIIKGTVSSSLGRLKTMSSPDQENNLTERPSPAEEKMKDTFKDQAWLDHEKRLLKWMKGFVDKVNPCEKSPVLLIVDWHASHKDLDVVVYAKKHHHVHMLSLPPHTTHKLQSLDRVVMKPFKNAYNEACFLLMRKYPNLKIGLEDIAGLVNSALTSVCRMELAQLAFACTGIYPFNRNVFSDLDFMHPCLNLHEILFQPHHPSHLGAFNLDRRIYTNHPLQNSQDQQGLTTEETIAILEEEYNLLNAFVLIGSPKDSYLSGSDSGDEDDVARAVALYDDGRSVRYIANVMNMARSTTHDAIKRYRETLIPEDQVRVVQELQIQMKTGIWC</sequence>
<feature type="domain" description="DDE-1" evidence="2">
    <location>
        <begin position="55"/>
        <end position="156"/>
    </location>
</feature>
<comment type="caution">
    <text evidence="3">The sequence shown here is derived from an EMBL/GenBank/DDBJ whole genome shotgun (WGS) entry which is preliminary data.</text>
</comment>
<name>A0ABQ8S5E8_PERAM</name>
<accession>A0ABQ8S5E8</accession>
<evidence type="ECO:0000256" key="1">
    <source>
        <dbReference type="SAM" id="MobiDB-lite"/>
    </source>
</evidence>
<dbReference type="EMBL" id="JAJSOF020000036">
    <property type="protein sequence ID" value="KAJ4429127.1"/>
    <property type="molecule type" value="Genomic_DNA"/>
</dbReference>
<evidence type="ECO:0000313" key="3">
    <source>
        <dbReference type="EMBL" id="KAJ4429127.1"/>
    </source>
</evidence>
<dbReference type="Proteomes" id="UP001148838">
    <property type="component" value="Unassembled WGS sequence"/>
</dbReference>
<proteinExistence type="predicted"/>
<dbReference type="InterPro" id="IPR004875">
    <property type="entry name" value="DDE_SF_endonuclease_dom"/>
</dbReference>
<organism evidence="3 4">
    <name type="scientific">Periplaneta americana</name>
    <name type="common">American cockroach</name>
    <name type="synonym">Blatta americana</name>
    <dbReference type="NCBI Taxonomy" id="6978"/>
    <lineage>
        <taxon>Eukaryota</taxon>
        <taxon>Metazoa</taxon>
        <taxon>Ecdysozoa</taxon>
        <taxon>Arthropoda</taxon>
        <taxon>Hexapoda</taxon>
        <taxon>Insecta</taxon>
        <taxon>Pterygota</taxon>
        <taxon>Neoptera</taxon>
        <taxon>Polyneoptera</taxon>
        <taxon>Dictyoptera</taxon>
        <taxon>Blattodea</taxon>
        <taxon>Blattoidea</taxon>
        <taxon>Blattidae</taxon>
        <taxon>Blattinae</taxon>
        <taxon>Periplaneta</taxon>
    </lineage>
</organism>
<gene>
    <name evidence="3" type="ORF">ANN_26128</name>
</gene>
<reference evidence="3 4" key="1">
    <citation type="journal article" date="2022" name="Allergy">
        <title>Genome assembly and annotation of Periplaneta americana reveal a comprehensive cockroach allergen profile.</title>
        <authorList>
            <person name="Wang L."/>
            <person name="Xiong Q."/>
            <person name="Saelim N."/>
            <person name="Wang L."/>
            <person name="Nong W."/>
            <person name="Wan A.T."/>
            <person name="Shi M."/>
            <person name="Liu X."/>
            <person name="Cao Q."/>
            <person name="Hui J.H.L."/>
            <person name="Sookrung N."/>
            <person name="Leung T.F."/>
            <person name="Tungtrongchitr A."/>
            <person name="Tsui S.K.W."/>
        </authorList>
    </citation>
    <scope>NUCLEOTIDE SEQUENCE [LARGE SCALE GENOMIC DNA]</scope>
    <source>
        <strain evidence="3">PWHHKU_190912</strain>
    </source>
</reference>
<dbReference type="Pfam" id="PF03184">
    <property type="entry name" value="DDE_1"/>
    <property type="match status" value="1"/>
</dbReference>
<keyword evidence="4" id="KW-1185">Reference proteome</keyword>
<protein>
    <recommendedName>
        <fullName evidence="2">DDE-1 domain-containing protein</fullName>
    </recommendedName>
</protein>
<feature type="region of interest" description="Disordered" evidence="1">
    <location>
        <begin position="34"/>
        <end position="59"/>
    </location>
</feature>
<feature type="compositionally biased region" description="Polar residues" evidence="1">
    <location>
        <begin position="34"/>
        <end position="49"/>
    </location>
</feature>